<evidence type="ECO:0000259" key="7">
    <source>
        <dbReference type="PROSITE" id="PS51296"/>
    </source>
</evidence>
<dbReference type="CDD" id="cd03469">
    <property type="entry name" value="Rieske_RO_Alpha_N"/>
    <property type="match status" value="1"/>
</dbReference>
<dbReference type="SUPFAM" id="SSF50022">
    <property type="entry name" value="ISP domain"/>
    <property type="match status" value="1"/>
</dbReference>
<reference evidence="8 9" key="1">
    <citation type="journal article" date="2013" name="BMC Genomics">
        <title>Reconstruction of the lipid metabolism for the microalga Monoraphidium neglectum from its genome sequence reveals characteristics suitable for biofuel production.</title>
        <authorList>
            <person name="Bogen C."/>
            <person name="Al-Dilaimi A."/>
            <person name="Albersmeier A."/>
            <person name="Wichmann J."/>
            <person name="Grundmann M."/>
            <person name="Rupp O."/>
            <person name="Lauersen K.J."/>
            <person name="Blifernez-Klassen O."/>
            <person name="Kalinowski J."/>
            <person name="Goesmann A."/>
            <person name="Mussgnug J.H."/>
            <person name="Kruse O."/>
        </authorList>
    </citation>
    <scope>NUCLEOTIDE SEQUENCE [LARGE SCALE GENOMIC DNA]</scope>
    <source>
        <strain evidence="8 9">SAG 48.87</strain>
    </source>
</reference>
<dbReference type="SUPFAM" id="SSF55961">
    <property type="entry name" value="Bet v1-like"/>
    <property type="match status" value="1"/>
</dbReference>
<dbReference type="EMBL" id="KK100580">
    <property type="protein sequence ID" value="KIZ04961.1"/>
    <property type="molecule type" value="Genomic_DNA"/>
</dbReference>
<dbReference type="PANTHER" id="PTHR21266">
    <property type="entry name" value="IRON-SULFUR DOMAIN CONTAINING PROTEIN"/>
    <property type="match status" value="1"/>
</dbReference>
<keyword evidence="5" id="KW-0411">Iron-sulfur</keyword>
<feature type="region of interest" description="Disordered" evidence="6">
    <location>
        <begin position="251"/>
        <end position="302"/>
    </location>
</feature>
<dbReference type="PANTHER" id="PTHR21266:SF60">
    <property type="entry name" value="3-KETOSTEROID-9-ALPHA-MONOOXYGENASE, OXYGENASE COMPONENT"/>
    <property type="match status" value="1"/>
</dbReference>
<feature type="domain" description="Rieske" evidence="7">
    <location>
        <begin position="331"/>
        <end position="441"/>
    </location>
</feature>
<dbReference type="InterPro" id="IPR050584">
    <property type="entry name" value="Cholesterol_7-desaturase"/>
</dbReference>
<keyword evidence="9" id="KW-1185">Reference proteome</keyword>
<dbReference type="Gene3D" id="2.102.10.10">
    <property type="entry name" value="Rieske [2Fe-2S] iron-sulphur domain"/>
    <property type="match status" value="1"/>
</dbReference>
<dbReference type="GO" id="GO:0005737">
    <property type="term" value="C:cytoplasm"/>
    <property type="evidence" value="ECO:0007669"/>
    <property type="project" value="TreeGrafter"/>
</dbReference>
<dbReference type="GO" id="GO:0051537">
    <property type="term" value="F:2 iron, 2 sulfur cluster binding"/>
    <property type="evidence" value="ECO:0007669"/>
    <property type="project" value="UniProtKB-KW"/>
</dbReference>
<organism evidence="8 9">
    <name type="scientific">Monoraphidium neglectum</name>
    <dbReference type="NCBI Taxonomy" id="145388"/>
    <lineage>
        <taxon>Eukaryota</taxon>
        <taxon>Viridiplantae</taxon>
        <taxon>Chlorophyta</taxon>
        <taxon>core chlorophytes</taxon>
        <taxon>Chlorophyceae</taxon>
        <taxon>CS clade</taxon>
        <taxon>Sphaeropleales</taxon>
        <taxon>Selenastraceae</taxon>
        <taxon>Monoraphidium</taxon>
    </lineage>
</organism>
<evidence type="ECO:0000256" key="1">
    <source>
        <dbReference type="ARBA" id="ARBA00022714"/>
    </source>
</evidence>
<proteinExistence type="predicted"/>
<dbReference type="Pfam" id="PF00355">
    <property type="entry name" value="Rieske"/>
    <property type="match status" value="1"/>
</dbReference>
<evidence type="ECO:0000256" key="3">
    <source>
        <dbReference type="ARBA" id="ARBA00023002"/>
    </source>
</evidence>
<keyword evidence="4" id="KW-0408">Iron</keyword>
<dbReference type="PROSITE" id="PS51296">
    <property type="entry name" value="RIESKE"/>
    <property type="match status" value="1"/>
</dbReference>
<dbReference type="OrthoDB" id="426882at2759"/>
<gene>
    <name evidence="8" type="ORF">MNEG_2999</name>
</gene>
<sequence length="675" mass="73757">MALVRHSTDAAAVTVRSEASSAHSPHIMLMYRNYSAVARASRPAPHLGVRGPRLVARVAQARREGATSQARVATVEQKQDGGDHFLDALLRSFLLGVGAGALVETTHVLFKFFDLAASSGSEIMDVLPSSLPEFAPLFVWDHIAAVGGWVLLYVVEAIAILSVLNRYPDDNKKADRTIRHMATLTKRLVPLKLGAIKKALYSVSAPSRNRATVAASAAPVAQRAAEAGGAPLAFRDGGADTLERIREELEAEAARGPRIPSGPGGPDDEDKPATKAKAQPTPRSPAALAERRRAAGLKPGQLDPAVLAPGGLSRREKELIDRKSYLKNFWYAAAISSDLGDDTPLGVDILGGRITLFRDQETGEVLCVDDWCPHRGAPLSGGKVKQDPSTGHTCVVCPYHGWAFDAEGRLRDVPSAEPGRWPKRPLLSSYPVVEQGGFVWLFFGDLPEDLRPPIPGSFVPELNDPKWHAVYGEIEFDCGHWGVFENAIDMAHIHYLHSDSFGNSSQPRIHGMTATRPSPYNVESQFRIHNKPMNKLWEWTNTGDSVPVTAKAMLPSTSAVTIDLAHGVSMITFVNTVPISENKSINRFALIRNFMGWEGFDDYARNQMFKILGEDKVMVEKLHPEALEHEYSLSPDGPQVAFRKLRDEWMRLGYGSRHGIARVPGGTAQNPARDM</sequence>
<dbReference type="InterPro" id="IPR017941">
    <property type="entry name" value="Rieske_2Fe-2S"/>
</dbReference>
<evidence type="ECO:0000256" key="5">
    <source>
        <dbReference type="ARBA" id="ARBA00023014"/>
    </source>
</evidence>
<dbReference type="Pfam" id="PF19112">
    <property type="entry name" value="VanA_C"/>
    <property type="match status" value="1"/>
</dbReference>
<protein>
    <recommendedName>
        <fullName evidence="7">Rieske domain-containing protein</fullName>
    </recommendedName>
</protein>
<name>A0A0D2NJ75_9CHLO</name>
<evidence type="ECO:0000313" key="8">
    <source>
        <dbReference type="EMBL" id="KIZ04961.1"/>
    </source>
</evidence>
<dbReference type="RefSeq" id="XP_013903980.1">
    <property type="nucleotide sequence ID" value="XM_014048526.1"/>
</dbReference>
<keyword evidence="1" id="KW-0001">2Fe-2S</keyword>
<accession>A0A0D2NJ75</accession>
<dbReference type="AlphaFoldDB" id="A0A0D2NJ75"/>
<evidence type="ECO:0000313" key="9">
    <source>
        <dbReference type="Proteomes" id="UP000054498"/>
    </source>
</evidence>
<dbReference type="GO" id="GO:0016491">
    <property type="term" value="F:oxidoreductase activity"/>
    <property type="evidence" value="ECO:0007669"/>
    <property type="project" value="UniProtKB-KW"/>
</dbReference>
<evidence type="ECO:0000256" key="6">
    <source>
        <dbReference type="SAM" id="MobiDB-lite"/>
    </source>
</evidence>
<evidence type="ECO:0000256" key="4">
    <source>
        <dbReference type="ARBA" id="ARBA00023004"/>
    </source>
</evidence>
<dbReference type="InterPro" id="IPR044043">
    <property type="entry name" value="VanA_C_cat"/>
</dbReference>
<dbReference type="Gene3D" id="3.90.380.10">
    <property type="entry name" value="Naphthalene 1,2-dioxygenase Alpha Subunit, Chain A, domain 1"/>
    <property type="match status" value="1"/>
</dbReference>
<dbReference type="GeneID" id="25735877"/>
<dbReference type="InterPro" id="IPR036922">
    <property type="entry name" value="Rieske_2Fe-2S_sf"/>
</dbReference>
<keyword evidence="2" id="KW-0479">Metal-binding</keyword>
<evidence type="ECO:0000256" key="2">
    <source>
        <dbReference type="ARBA" id="ARBA00022723"/>
    </source>
</evidence>
<keyword evidence="3" id="KW-0560">Oxidoreductase</keyword>
<dbReference type="KEGG" id="mng:MNEG_2999"/>
<dbReference type="Proteomes" id="UP000054498">
    <property type="component" value="Unassembled WGS sequence"/>
</dbReference>
<dbReference type="GO" id="GO:0046872">
    <property type="term" value="F:metal ion binding"/>
    <property type="evidence" value="ECO:0007669"/>
    <property type="project" value="UniProtKB-KW"/>
</dbReference>